<reference evidence="2 3" key="1">
    <citation type="submission" date="2019-03" db="EMBL/GenBank/DDBJ databases">
        <title>First draft genome of Liparis tanakae, snailfish: a comprehensive survey of snailfish specific genes.</title>
        <authorList>
            <person name="Kim W."/>
            <person name="Song I."/>
            <person name="Jeong J.-H."/>
            <person name="Kim D."/>
            <person name="Kim S."/>
            <person name="Ryu S."/>
            <person name="Song J.Y."/>
            <person name="Lee S.K."/>
        </authorList>
    </citation>
    <scope>NUCLEOTIDE SEQUENCE [LARGE SCALE GENOMIC DNA]</scope>
    <source>
        <tissue evidence="2">Muscle</tissue>
    </source>
</reference>
<sequence length="94" mass="9716">MRCRGGSPCGTPGARRQLVLHAAVGSCSVLILYPGGSVLVLHPGGTVLILHPGGSVLVLHPGEASQPQSRPLGVFVPSSNQDPIETEGEMKNLR</sequence>
<comment type="caution">
    <text evidence="2">The sequence shown here is derived from an EMBL/GenBank/DDBJ whole genome shotgun (WGS) entry which is preliminary data.</text>
</comment>
<name>A0A4Z2ENE2_9TELE</name>
<evidence type="ECO:0000256" key="1">
    <source>
        <dbReference type="SAM" id="MobiDB-lite"/>
    </source>
</evidence>
<keyword evidence="3" id="KW-1185">Reference proteome</keyword>
<gene>
    <name evidence="2" type="ORF">EYF80_059584</name>
</gene>
<dbReference type="PROSITE" id="PS51257">
    <property type="entry name" value="PROKAR_LIPOPROTEIN"/>
    <property type="match status" value="1"/>
</dbReference>
<dbReference type="AlphaFoldDB" id="A0A4Z2ENE2"/>
<dbReference type="Proteomes" id="UP000314294">
    <property type="component" value="Unassembled WGS sequence"/>
</dbReference>
<evidence type="ECO:0000313" key="3">
    <source>
        <dbReference type="Proteomes" id="UP000314294"/>
    </source>
</evidence>
<dbReference type="EMBL" id="SRLO01004690">
    <property type="protein sequence ID" value="TNN30265.1"/>
    <property type="molecule type" value="Genomic_DNA"/>
</dbReference>
<evidence type="ECO:0000313" key="2">
    <source>
        <dbReference type="EMBL" id="TNN30265.1"/>
    </source>
</evidence>
<feature type="region of interest" description="Disordered" evidence="1">
    <location>
        <begin position="63"/>
        <end position="94"/>
    </location>
</feature>
<accession>A0A4Z2ENE2</accession>
<protein>
    <submittedName>
        <fullName evidence="2">Uncharacterized protein</fullName>
    </submittedName>
</protein>
<organism evidence="2 3">
    <name type="scientific">Liparis tanakae</name>
    <name type="common">Tanaka's snailfish</name>
    <dbReference type="NCBI Taxonomy" id="230148"/>
    <lineage>
        <taxon>Eukaryota</taxon>
        <taxon>Metazoa</taxon>
        <taxon>Chordata</taxon>
        <taxon>Craniata</taxon>
        <taxon>Vertebrata</taxon>
        <taxon>Euteleostomi</taxon>
        <taxon>Actinopterygii</taxon>
        <taxon>Neopterygii</taxon>
        <taxon>Teleostei</taxon>
        <taxon>Neoteleostei</taxon>
        <taxon>Acanthomorphata</taxon>
        <taxon>Eupercaria</taxon>
        <taxon>Perciformes</taxon>
        <taxon>Cottioidei</taxon>
        <taxon>Cottales</taxon>
        <taxon>Liparidae</taxon>
        <taxon>Liparis</taxon>
    </lineage>
</organism>
<proteinExistence type="predicted"/>